<evidence type="ECO:0000313" key="2">
    <source>
        <dbReference type="EMBL" id="RGP67743.1"/>
    </source>
</evidence>
<evidence type="ECO:0000313" key="3">
    <source>
        <dbReference type="Proteomes" id="UP000266152"/>
    </source>
</evidence>
<reference evidence="2 3" key="1">
    <citation type="journal article" date="2018" name="PLoS Pathog.">
        <title>Evolution of structural diversity of trichothecenes, a family of toxins produced by plant pathogenic and entomopathogenic fungi.</title>
        <authorList>
            <person name="Proctor R.H."/>
            <person name="McCormick S.P."/>
            <person name="Kim H.S."/>
            <person name="Cardoza R.E."/>
            <person name="Stanley A.M."/>
            <person name="Lindo L."/>
            <person name="Kelly A."/>
            <person name="Brown D.W."/>
            <person name="Lee T."/>
            <person name="Vaughan M.M."/>
            <person name="Alexander N.J."/>
            <person name="Busman M."/>
            <person name="Gutierrez S."/>
        </authorList>
    </citation>
    <scope>NUCLEOTIDE SEQUENCE [LARGE SCALE GENOMIC DNA]</scope>
    <source>
        <strain evidence="2 3">NRRL 3299</strain>
    </source>
</reference>
<organism evidence="2 3">
    <name type="scientific">Fusarium sporotrichioides</name>
    <dbReference type="NCBI Taxonomy" id="5514"/>
    <lineage>
        <taxon>Eukaryota</taxon>
        <taxon>Fungi</taxon>
        <taxon>Dikarya</taxon>
        <taxon>Ascomycota</taxon>
        <taxon>Pezizomycotina</taxon>
        <taxon>Sordariomycetes</taxon>
        <taxon>Hypocreomycetidae</taxon>
        <taxon>Hypocreales</taxon>
        <taxon>Nectriaceae</taxon>
        <taxon>Fusarium</taxon>
    </lineage>
</organism>
<sequence length="291" mass="31652">MVNQPPKKTAGRGRPVAGPQRPPAGRPAQNPTQRPSGYQQVDAPRPVAGRPVVGRQPAPSQGMQMAQMRRPQQQANRGGSRPTQAMRPGPPRGQNSRPQHVQHVQHIQHVHHRPVQQAGHAPAPRPAQGYSHAHKSGSSSNMRTVAGGAAAGAALGIGGAVIYNQMNSSTNIVNQEHNDYSSENNNWQYDNYEQTNYQQDNHYDDNNNYYDNGEYYSDNQSSDNGGNYNNNYDPDAGSNSDGNYNQYDEQPGDYTQTPVQGSTVGNNGGEEEGCCGDCGCDDCCVWDEDSM</sequence>
<feature type="compositionally biased region" description="Low complexity" evidence="1">
    <location>
        <begin position="198"/>
        <end position="233"/>
    </location>
</feature>
<feature type="compositionally biased region" description="Polar residues" evidence="1">
    <location>
        <begin position="30"/>
        <end position="39"/>
    </location>
</feature>
<dbReference type="STRING" id="5514.A0A395S5R6"/>
<feature type="compositionally biased region" description="Polar residues" evidence="1">
    <location>
        <begin position="237"/>
        <end position="264"/>
    </location>
</feature>
<feature type="compositionally biased region" description="Low complexity" evidence="1">
    <location>
        <begin position="61"/>
        <end position="75"/>
    </location>
</feature>
<feature type="region of interest" description="Disordered" evidence="1">
    <location>
        <begin position="198"/>
        <end position="265"/>
    </location>
</feature>
<accession>A0A395S5R6</accession>
<comment type="caution">
    <text evidence="2">The sequence shown here is derived from an EMBL/GenBank/DDBJ whole genome shotgun (WGS) entry which is preliminary data.</text>
</comment>
<dbReference type="Proteomes" id="UP000266152">
    <property type="component" value="Unassembled WGS sequence"/>
</dbReference>
<dbReference type="AlphaFoldDB" id="A0A395S5R6"/>
<name>A0A395S5R6_FUSSP</name>
<dbReference type="EMBL" id="PXOF01000079">
    <property type="protein sequence ID" value="RGP67743.1"/>
    <property type="molecule type" value="Genomic_DNA"/>
</dbReference>
<proteinExistence type="predicted"/>
<evidence type="ECO:0000256" key="1">
    <source>
        <dbReference type="SAM" id="MobiDB-lite"/>
    </source>
</evidence>
<protein>
    <submittedName>
        <fullName evidence="2">Uncharacterized protein</fullName>
    </submittedName>
</protein>
<feature type="region of interest" description="Disordered" evidence="1">
    <location>
        <begin position="1"/>
        <end position="142"/>
    </location>
</feature>
<keyword evidence="3" id="KW-1185">Reference proteome</keyword>
<gene>
    <name evidence="2" type="ORF">FSPOR_5933</name>
</gene>